<dbReference type="PANTHER" id="PTHR46481">
    <property type="entry name" value="ZINC FINGER BED DOMAIN-CONTAINING PROTEIN 4"/>
    <property type="match status" value="1"/>
</dbReference>
<dbReference type="SUPFAM" id="SSF140996">
    <property type="entry name" value="Hermes dimerisation domain"/>
    <property type="match status" value="2"/>
</dbReference>
<dbReference type="Pfam" id="PF05699">
    <property type="entry name" value="Dimer_Tnp_hAT"/>
    <property type="match status" value="1"/>
</dbReference>
<feature type="region of interest" description="Disordered" evidence="6">
    <location>
        <begin position="46"/>
        <end position="67"/>
    </location>
</feature>
<feature type="non-terminal residue" evidence="8">
    <location>
        <position position="1"/>
    </location>
</feature>
<feature type="compositionally biased region" description="Low complexity" evidence="6">
    <location>
        <begin position="432"/>
        <end position="469"/>
    </location>
</feature>
<evidence type="ECO:0000313" key="9">
    <source>
        <dbReference type="Proteomes" id="UP000789831"/>
    </source>
</evidence>
<evidence type="ECO:0000259" key="7">
    <source>
        <dbReference type="Pfam" id="PF05699"/>
    </source>
</evidence>
<feature type="region of interest" description="Disordered" evidence="6">
    <location>
        <begin position="341"/>
        <end position="365"/>
    </location>
</feature>
<evidence type="ECO:0000256" key="5">
    <source>
        <dbReference type="ARBA" id="ARBA00023242"/>
    </source>
</evidence>
<evidence type="ECO:0000256" key="2">
    <source>
        <dbReference type="ARBA" id="ARBA00022723"/>
    </source>
</evidence>
<sequence>ESGANSMANAQAKLISSIAVRPDDIINNGNNHIDTTLEQTSGVVSSVSPQTISGGENSPPTPKFSDSDNLGVTTSWVWSHLKKDETQKLVLCQVSVLNKEGEPVPCAHQFQMSTSTSNLATHLRSQHQIYDPSKASVPGATASVSAPTSSINPSITSVAVSTNGFHGSNATTSGINSMMSSTPILMRSPSLQMSSSIAMPSSHQQVQILQQPLNQQHQQQHQLLIHPPSIPFSYQQQQSPSSQIPRQSFAPLSPERIKMHNKDKQNRLVAKLVAWLVDDSQPFKLIDNQKFRDFCQEMDPRFNLPSINSLNTFTELGLGDFIQSTPSSSSSSSNVLVPVKRPANVSSSSPSPSSNTSTIEGIASPSKRLKSTSSWVWNHLRKDDSTKIVTCQVIVLNEKNEEVQCGHLFQYSTSTSNLASHLRGTHRILDANTPYTPTRAATTRTNATNAPTTFRTRSTSPTTNPSTSRTHPKEKQERLIFKLVAWMVDDLQPFKLLNSVKFREFCHDMDPKFMLPSIEQIQQIIVDSANGIQEKLVHLTQKSMISFSYTTELWSNDQNSFIAVYVHWITDKFIQRKALLDVGTLPINPTNEHLSQALKDLFDRWQISDKLLATVNDIKDNDNSKISNSLKADHVLCAAHIINTSIESGLAKCDHTLKKATALNDFLVHRVDKHRDRFFGIQAMVRSDKQLYQAIKQESGNWNSIYLVLERLLTLRSATEVLQTVLVRDADVQIKNDGNDLAKLLLADEEWEVVQEIIFLLKPFTQVIEFTEFREENSSLGIMFQAILKLFIHLNQSPQNIKRPSILEVQKEILSTMNKHWKSPEPLGLLATLLDPRFKSLHLLPEKKREEAAKLLNEKVAAFGDVDAPVGIIKKPSTDCGNPLAAFFDDDLTSSANKTEVDLYLRLPELAKNENKGALEWWLENASKFPGLALQARIYLGIPGICAPAGRVFSEDSEQKVLLNGKRQQLDPNFVHYIMLFKENSTLFENTPYPVYFN</sequence>
<dbReference type="InterPro" id="IPR012337">
    <property type="entry name" value="RNaseH-like_sf"/>
</dbReference>
<feature type="domain" description="HAT C-terminal dimerisation" evidence="7">
    <location>
        <begin position="900"/>
        <end position="979"/>
    </location>
</feature>
<dbReference type="Proteomes" id="UP000789831">
    <property type="component" value="Unassembled WGS sequence"/>
</dbReference>
<protein>
    <submittedName>
        <fullName evidence="8">213_t:CDS:1</fullName>
    </submittedName>
</protein>
<proteinExistence type="predicted"/>
<keyword evidence="3" id="KW-0863">Zinc-finger</keyword>
<feature type="region of interest" description="Disordered" evidence="6">
    <location>
        <begin position="432"/>
        <end position="474"/>
    </location>
</feature>
<keyword evidence="9" id="KW-1185">Reference proteome</keyword>
<evidence type="ECO:0000256" key="6">
    <source>
        <dbReference type="SAM" id="MobiDB-lite"/>
    </source>
</evidence>
<dbReference type="InterPro" id="IPR052035">
    <property type="entry name" value="ZnF_BED_domain_contain"/>
</dbReference>
<evidence type="ECO:0000256" key="3">
    <source>
        <dbReference type="ARBA" id="ARBA00022771"/>
    </source>
</evidence>
<keyword evidence="5" id="KW-0539">Nucleus</keyword>
<reference evidence="8" key="1">
    <citation type="submission" date="2021-06" db="EMBL/GenBank/DDBJ databases">
        <authorList>
            <person name="Kallberg Y."/>
            <person name="Tangrot J."/>
            <person name="Rosling A."/>
        </authorList>
    </citation>
    <scope>NUCLEOTIDE SEQUENCE</scope>
    <source>
        <strain evidence="8">MT106</strain>
    </source>
</reference>
<feature type="compositionally biased region" description="Polar residues" evidence="6">
    <location>
        <begin position="46"/>
        <end position="58"/>
    </location>
</feature>
<dbReference type="GO" id="GO:0005634">
    <property type="term" value="C:nucleus"/>
    <property type="evidence" value="ECO:0007669"/>
    <property type="project" value="UniProtKB-SubCell"/>
</dbReference>
<keyword evidence="2" id="KW-0479">Metal-binding</keyword>
<dbReference type="PANTHER" id="PTHR46481:SF10">
    <property type="entry name" value="ZINC FINGER BED DOMAIN-CONTAINING PROTEIN 39"/>
    <property type="match status" value="1"/>
</dbReference>
<organism evidence="8 9">
    <name type="scientific">Ambispora gerdemannii</name>
    <dbReference type="NCBI Taxonomy" id="144530"/>
    <lineage>
        <taxon>Eukaryota</taxon>
        <taxon>Fungi</taxon>
        <taxon>Fungi incertae sedis</taxon>
        <taxon>Mucoromycota</taxon>
        <taxon>Glomeromycotina</taxon>
        <taxon>Glomeromycetes</taxon>
        <taxon>Archaeosporales</taxon>
        <taxon>Ambisporaceae</taxon>
        <taxon>Ambispora</taxon>
    </lineage>
</organism>
<dbReference type="GO" id="GO:0008270">
    <property type="term" value="F:zinc ion binding"/>
    <property type="evidence" value="ECO:0007669"/>
    <property type="project" value="UniProtKB-KW"/>
</dbReference>
<dbReference type="SMART" id="SM00614">
    <property type="entry name" value="ZnF_BED"/>
    <property type="match status" value="2"/>
</dbReference>
<evidence type="ECO:0000313" key="8">
    <source>
        <dbReference type="EMBL" id="CAG8592651.1"/>
    </source>
</evidence>
<evidence type="ECO:0000256" key="4">
    <source>
        <dbReference type="ARBA" id="ARBA00022833"/>
    </source>
</evidence>
<gene>
    <name evidence="8" type="ORF">AGERDE_LOCUS8686</name>
</gene>
<dbReference type="AlphaFoldDB" id="A0A9N9C6P4"/>
<comment type="caution">
    <text evidence="8">The sequence shown here is derived from an EMBL/GenBank/DDBJ whole genome shotgun (WGS) entry which is preliminary data.</text>
</comment>
<evidence type="ECO:0000256" key="1">
    <source>
        <dbReference type="ARBA" id="ARBA00004123"/>
    </source>
</evidence>
<dbReference type="InterPro" id="IPR008906">
    <property type="entry name" value="HATC_C_dom"/>
</dbReference>
<dbReference type="SUPFAM" id="SSF53098">
    <property type="entry name" value="Ribonuclease H-like"/>
    <property type="match status" value="1"/>
</dbReference>
<comment type="subcellular location">
    <subcellularLocation>
        <location evidence="1">Nucleus</location>
    </subcellularLocation>
</comment>
<keyword evidence="4" id="KW-0862">Zinc</keyword>
<dbReference type="EMBL" id="CAJVPL010001921">
    <property type="protein sequence ID" value="CAG8592651.1"/>
    <property type="molecule type" value="Genomic_DNA"/>
</dbReference>
<name>A0A9N9C6P4_9GLOM</name>
<dbReference type="GO" id="GO:0046983">
    <property type="term" value="F:protein dimerization activity"/>
    <property type="evidence" value="ECO:0007669"/>
    <property type="project" value="InterPro"/>
</dbReference>
<dbReference type="OrthoDB" id="2411240at2759"/>
<accession>A0A9N9C6P4</accession>